<dbReference type="RefSeq" id="WP_073555668.1">
    <property type="nucleotide sequence ID" value="NZ_MRCA01000004.1"/>
</dbReference>
<dbReference type="InterPro" id="IPR058625">
    <property type="entry name" value="MdtA-like_BSH"/>
</dbReference>
<evidence type="ECO:0000313" key="5">
    <source>
        <dbReference type="EMBL" id="OKH14401.1"/>
    </source>
</evidence>
<evidence type="ECO:0000259" key="4">
    <source>
        <dbReference type="Pfam" id="PF25990"/>
    </source>
</evidence>
<dbReference type="AlphaFoldDB" id="A0A1U7H0J6"/>
<feature type="transmembrane region" description="Helical" evidence="2">
    <location>
        <begin position="51"/>
        <end position="73"/>
    </location>
</feature>
<evidence type="ECO:0000256" key="1">
    <source>
        <dbReference type="SAM" id="MobiDB-lite"/>
    </source>
</evidence>
<feature type="domain" description="Multidrug resistance protein MdtA-like barrel-sandwich hybrid" evidence="3">
    <location>
        <begin position="97"/>
        <end position="251"/>
    </location>
</feature>
<organism evidence="5 6">
    <name type="scientific">Fischerella major NIES-592</name>
    <dbReference type="NCBI Taxonomy" id="210994"/>
    <lineage>
        <taxon>Bacteria</taxon>
        <taxon>Bacillati</taxon>
        <taxon>Cyanobacteriota</taxon>
        <taxon>Cyanophyceae</taxon>
        <taxon>Nostocales</taxon>
        <taxon>Hapalosiphonaceae</taxon>
        <taxon>Fischerella</taxon>
    </lineage>
</organism>
<dbReference type="InterPro" id="IPR050739">
    <property type="entry name" value="MFP"/>
</dbReference>
<gene>
    <name evidence="5" type="ORF">NIES592_10070</name>
</gene>
<evidence type="ECO:0000259" key="3">
    <source>
        <dbReference type="Pfam" id="PF25917"/>
    </source>
</evidence>
<accession>A0A1U7H0J6</accession>
<proteinExistence type="predicted"/>
<evidence type="ECO:0000256" key="2">
    <source>
        <dbReference type="SAM" id="Phobius"/>
    </source>
</evidence>
<keyword evidence="2" id="KW-0812">Transmembrane</keyword>
<feature type="region of interest" description="Disordered" evidence="1">
    <location>
        <begin position="1"/>
        <end position="21"/>
    </location>
</feature>
<dbReference type="Proteomes" id="UP000186391">
    <property type="component" value="Unassembled WGS sequence"/>
</dbReference>
<dbReference type="PANTHER" id="PTHR30386:SF24">
    <property type="entry name" value="MULTIDRUG RESISTANCE EFFLUX PUMP"/>
    <property type="match status" value="1"/>
</dbReference>
<sequence>MERLDSVQHTQQATGLEEQKTPVVEQEVTAITPAASNGNVKTKVPLSRSRLLPIVVVGVILGAGAIASGIYAYRQWQYAQRFPQTDNAYVTADIYPVTSRISGIVSQIAVNENQVVTPGTLLVKLDPQDYQVSLAQAKASLELAKQQAALAEKKIRNVPVPVTVPQLSALDNNTQARQNLLQAQATQQRDINEQQYKTALATVAQKQAEVKKAELQLSYTNINALVPGKIGNKNVQVGQRVEPGQTLFTVVQPNPWIIGNFPENQLEKIQPGQKADIKIAAFPSRNFAGKVDSIALMPQNNDTNNSALTNNVRRIPVKITFEPTSIKGYESRITPGMSAVVTVIPN</sequence>
<keyword evidence="2" id="KW-0472">Membrane</keyword>
<keyword evidence="2" id="KW-1133">Transmembrane helix</keyword>
<comment type="caution">
    <text evidence="5">The sequence shown here is derived from an EMBL/GenBank/DDBJ whole genome shotgun (WGS) entry which is preliminary data.</text>
</comment>
<keyword evidence="6" id="KW-1185">Reference proteome</keyword>
<dbReference type="SUPFAM" id="SSF111369">
    <property type="entry name" value="HlyD-like secretion proteins"/>
    <property type="match status" value="1"/>
</dbReference>
<dbReference type="InterPro" id="IPR058636">
    <property type="entry name" value="Beta-barrel_YknX"/>
</dbReference>
<dbReference type="Gene3D" id="2.40.50.100">
    <property type="match status" value="2"/>
</dbReference>
<protein>
    <submittedName>
        <fullName evidence="5">Secretion protein HlyD</fullName>
    </submittedName>
</protein>
<dbReference type="Pfam" id="PF25990">
    <property type="entry name" value="Beta-barrel_YknX"/>
    <property type="match status" value="1"/>
</dbReference>
<dbReference type="Pfam" id="PF25917">
    <property type="entry name" value="BSH_RND"/>
    <property type="match status" value="1"/>
</dbReference>
<evidence type="ECO:0000313" key="6">
    <source>
        <dbReference type="Proteomes" id="UP000186391"/>
    </source>
</evidence>
<feature type="domain" description="YknX-like beta-barrel" evidence="4">
    <location>
        <begin position="258"/>
        <end position="325"/>
    </location>
</feature>
<dbReference type="PANTHER" id="PTHR30386">
    <property type="entry name" value="MEMBRANE FUSION SUBUNIT OF EMRAB-TOLC MULTIDRUG EFFLUX PUMP"/>
    <property type="match status" value="1"/>
</dbReference>
<name>A0A1U7H0J6_9CYAN</name>
<dbReference type="OrthoDB" id="9811754at2"/>
<reference evidence="5 6" key="1">
    <citation type="submission" date="2016-11" db="EMBL/GenBank/DDBJ databases">
        <title>Draft Genome Sequences of Nine Cyanobacterial Strains from Diverse Habitats.</title>
        <authorList>
            <person name="Zhu T."/>
            <person name="Hou S."/>
            <person name="Lu X."/>
            <person name="Hess W.R."/>
        </authorList>
    </citation>
    <scope>NUCLEOTIDE SEQUENCE [LARGE SCALE GENOMIC DNA]</scope>
    <source>
        <strain evidence="5 6">NIES-592</strain>
    </source>
</reference>
<dbReference type="Gene3D" id="2.40.30.170">
    <property type="match status" value="1"/>
</dbReference>
<dbReference type="EMBL" id="MRCA01000004">
    <property type="protein sequence ID" value="OKH14401.1"/>
    <property type="molecule type" value="Genomic_DNA"/>
</dbReference>